<evidence type="ECO:0000313" key="2">
    <source>
        <dbReference type="Proteomes" id="UP000092462"/>
    </source>
</evidence>
<evidence type="ECO:0000313" key="1">
    <source>
        <dbReference type="EnsemblMetazoa" id="PPAI011068-PA"/>
    </source>
</evidence>
<dbReference type="Proteomes" id="UP000092462">
    <property type="component" value="Unassembled WGS sequence"/>
</dbReference>
<dbReference type="VEuPathDB" id="VectorBase:PPAI011068"/>
<organism evidence="1 2">
    <name type="scientific">Phlebotomus papatasi</name>
    <name type="common">Sandfly</name>
    <dbReference type="NCBI Taxonomy" id="29031"/>
    <lineage>
        <taxon>Eukaryota</taxon>
        <taxon>Metazoa</taxon>
        <taxon>Ecdysozoa</taxon>
        <taxon>Arthropoda</taxon>
        <taxon>Hexapoda</taxon>
        <taxon>Insecta</taxon>
        <taxon>Pterygota</taxon>
        <taxon>Neoptera</taxon>
        <taxon>Endopterygota</taxon>
        <taxon>Diptera</taxon>
        <taxon>Nematocera</taxon>
        <taxon>Psychodoidea</taxon>
        <taxon>Psychodidae</taxon>
        <taxon>Phlebotomus</taxon>
        <taxon>Phlebotomus</taxon>
    </lineage>
</organism>
<keyword evidence="2" id="KW-1185">Reference proteome</keyword>
<sequence length="484" mass="54453">MWVNKFAPEPEMNVMGYPLSDFIGLSKWSDQPFMCDEENRRVDQFYEECKSLPITYANYSQAFTPGASFGTEATADARDDEEVPVSLINHSKDSCFTVVKKGGGGHHSSAFRGQSGKFKGFIGSSTGTSAAIGDNENLLTSDRTHFRPIKQTFVDGFIFDIPCTPDNIRYERTDTGSMYFDSERYMEYLGKEDHGEEGGEGDDVGLEEKKMGHFTLKFCVRQIEKCCQTEDRLLCLSAKMFADPMACGRFRDVGEDSDVDMTPDIFSRGHPFGWDDDDDDGADNCDDLDLCLGGGGGGGECLDLDNWTMAEMKKNCVDNNNSHTLWGHCAACNNSTMSLPANRLLRDELYADGEEILSDLKYMQDLYIGEGEEESEWEDDEECGGFVAKCPEDSAKNIYYNVNKLISDLLRPETVKTLTQVLGEQNQKTIMEGILSDKDETYWRSKTRFPPENPPTLWSEWKENQAMERDEISYNNMDKSIGHG</sequence>
<dbReference type="EMBL" id="AJVK01008966">
    <property type="status" value="NOT_ANNOTATED_CDS"/>
    <property type="molecule type" value="Genomic_DNA"/>
</dbReference>
<reference evidence="1" key="1">
    <citation type="submission" date="2022-08" db="UniProtKB">
        <authorList>
            <consortium name="EnsemblMetazoa"/>
        </authorList>
    </citation>
    <scope>IDENTIFICATION</scope>
    <source>
        <strain evidence="1">Israel</strain>
    </source>
</reference>
<dbReference type="AlphaFoldDB" id="A0A1B0DR85"/>
<proteinExistence type="predicted"/>
<dbReference type="EMBL" id="AJVK01008967">
    <property type="status" value="NOT_ANNOTATED_CDS"/>
    <property type="molecule type" value="Genomic_DNA"/>
</dbReference>
<dbReference type="EnsemblMetazoa" id="PPAI011068-RA">
    <property type="protein sequence ID" value="PPAI011068-PA"/>
    <property type="gene ID" value="PPAI011068"/>
</dbReference>
<accession>A0A1B0DR85</accession>
<protein>
    <submittedName>
        <fullName evidence="1">Uncharacterized protein</fullName>
    </submittedName>
</protein>
<dbReference type="VEuPathDB" id="VectorBase:PPAPM1_006863"/>
<name>A0A1B0DR85_PHLPP</name>